<dbReference type="Proteomes" id="UP000658127">
    <property type="component" value="Unassembled WGS sequence"/>
</dbReference>
<dbReference type="RefSeq" id="WP_189025116.1">
    <property type="nucleotide sequence ID" value="NZ_BMNE01000002.1"/>
</dbReference>
<protein>
    <recommendedName>
        <fullName evidence="3">DUF2191 domain-containing protein</fullName>
    </recommendedName>
</protein>
<evidence type="ECO:0000313" key="1">
    <source>
        <dbReference type="EMBL" id="GGN72288.1"/>
    </source>
</evidence>
<evidence type="ECO:0000313" key="2">
    <source>
        <dbReference type="Proteomes" id="UP000658127"/>
    </source>
</evidence>
<dbReference type="EMBL" id="BMNE01000002">
    <property type="protein sequence ID" value="GGN72288.1"/>
    <property type="molecule type" value="Genomic_DNA"/>
</dbReference>
<comment type="caution">
    <text evidence="1">The sequence shown here is derived from an EMBL/GenBank/DDBJ whole genome shotgun (WGS) entry which is preliminary data.</text>
</comment>
<gene>
    <name evidence="1" type="ORF">GCM10011610_13410</name>
</gene>
<proteinExistence type="predicted"/>
<evidence type="ECO:0008006" key="3">
    <source>
        <dbReference type="Google" id="ProtNLM"/>
    </source>
</evidence>
<organism evidence="1 2">
    <name type="scientific">Nocardia rhizosphaerihabitans</name>
    <dbReference type="NCBI Taxonomy" id="1691570"/>
    <lineage>
        <taxon>Bacteria</taxon>
        <taxon>Bacillati</taxon>
        <taxon>Actinomycetota</taxon>
        <taxon>Actinomycetes</taxon>
        <taxon>Mycobacteriales</taxon>
        <taxon>Nocardiaceae</taxon>
        <taxon>Nocardia</taxon>
    </lineage>
</organism>
<keyword evidence="2" id="KW-1185">Reference proteome</keyword>
<reference evidence="2" key="1">
    <citation type="journal article" date="2019" name="Int. J. Syst. Evol. Microbiol.">
        <title>The Global Catalogue of Microorganisms (GCM) 10K type strain sequencing project: providing services to taxonomists for standard genome sequencing and annotation.</title>
        <authorList>
            <consortium name="The Broad Institute Genomics Platform"/>
            <consortium name="The Broad Institute Genome Sequencing Center for Infectious Disease"/>
            <person name="Wu L."/>
            <person name="Ma J."/>
        </authorList>
    </citation>
    <scope>NUCLEOTIDE SEQUENCE [LARGE SCALE GENOMIC DNA]</scope>
    <source>
        <strain evidence="2">CGMCC 4.7329</strain>
    </source>
</reference>
<name>A0ABQ2K8V7_9NOCA</name>
<sequence>MTKRLIEIDDELLESAQAALGTSGVSDTVRAALNSAVVARARAREVEWLINGGMAEMADKDRRDDVWR</sequence>
<accession>A0ABQ2K8V7</accession>